<evidence type="ECO:0000256" key="1">
    <source>
        <dbReference type="SAM" id="MobiDB-lite"/>
    </source>
</evidence>
<evidence type="ECO:0000313" key="2">
    <source>
        <dbReference type="EMBL" id="TNN34744.1"/>
    </source>
</evidence>
<organism evidence="2 3">
    <name type="scientific">Liparis tanakae</name>
    <name type="common">Tanaka's snailfish</name>
    <dbReference type="NCBI Taxonomy" id="230148"/>
    <lineage>
        <taxon>Eukaryota</taxon>
        <taxon>Metazoa</taxon>
        <taxon>Chordata</taxon>
        <taxon>Craniata</taxon>
        <taxon>Vertebrata</taxon>
        <taxon>Euteleostomi</taxon>
        <taxon>Actinopterygii</taxon>
        <taxon>Neopterygii</taxon>
        <taxon>Teleostei</taxon>
        <taxon>Neoteleostei</taxon>
        <taxon>Acanthomorphata</taxon>
        <taxon>Eupercaria</taxon>
        <taxon>Perciformes</taxon>
        <taxon>Cottioidei</taxon>
        <taxon>Cottales</taxon>
        <taxon>Liparidae</taxon>
        <taxon>Liparis</taxon>
    </lineage>
</organism>
<dbReference type="EMBL" id="SRLO01001898">
    <property type="protein sequence ID" value="TNN34744.1"/>
    <property type="molecule type" value="Genomic_DNA"/>
</dbReference>
<feature type="compositionally biased region" description="Pro residues" evidence="1">
    <location>
        <begin position="64"/>
        <end position="76"/>
    </location>
</feature>
<evidence type="ECO:0000313" key="3">
    <source>
        <dbReference type="Proteomes" id="UP000314294"/>
    </source>
</evidence>
<feature type="compositionally biased region" description="Low complexity" evidence="1">
    <location>
        <begin position="23"/>
        <end position="36"/>
    </location>
</feature>
<feature type="region of interest" description="Disordered" evidence="1">
    <location>
        <begin position="1"/>
        <end position="80"/>
    </location>
</feature>
<gene>
    <name evidence="2" type="ORF">EYF80_055091</name>
</gene>
<dbReference type="Proteomes" id="UP000314294">
    <property type="component" value="Unassembled WGS sequence"/>
</dbReference>
<protein>
    <submittedName>
        <fullName evidence="2">Uncharacterized protein</fullName>
    </submittedName>
</protein>
<reference evidence="2 3" key="1">
    <citation type="submission" date="2019-03" db="EMBL/GenBank/DDBJ databases">
        <title>First draft genome of Liparis tanakae, snailfish: a comprehensive survey of snailfish specific genes.</title>
        <authorList>
            <person name="Kim W."/>
            <person name="Song I."/>
            <person name="Jeong J.-H."/>
            <person name="Kim D."/>
            <person name="Kim S."/>
            <person name="Ryu S."/>
            <person name="Song J.Y."/>
            <person name="Lee S.K."/>
        </authorList>
    </citation>
    <scope>NUCLEOTIDE SEQUENCE [LARGE SCALE GENOMIC DNA]</scope>
    <source>
        <tissue evidence="2">Muscle</tissue>
    </source>
</reference>
<proteinExistence type="predicted"/>
<dbReference type="AlphaFoldDB" id="A0A4Z2F236"/>
<feature type="region of interest" description="Disordered" evidence="1">
    <location>
        <begin position="122"/>
        <end position="141"/>
    </location>
</feature>
<name>A0A4Z2F236_9TELE</name>
<accession>A0A4Z2F236</accession>
<sequence>MLGKSGAEGSEEDAPAGRPPGDRASAPRARRTTASSKPGQCSSTLVFFRSRGTVREGEGGLMKAPPPPPPASPPPSSCCSAVSAERHSSVFVKDGFINIGGATTAGYRLGLAALLHPLHPPTPPISPAARRHPSAGRSVCD</sequence>
<keyword evidence="3" id="KW-1185">Reference proteome</keyword>
<comment type="caution">
    <text evidence="2">The sequence shown here is derived from an EMBL/GenBank/DDBJ whole genome shotgun (WGS) entry which is preliminary data.</text>
</comment>